<feature type="compositionally biased region" description="Basic and acidic residues" evidence="2">
    <location>
        <begin position="438"/>
        <end position="451"/>
    </location>
</feature>
<dbReference type="SUPFAM" id="SSF69318">
    <property type="entry name" value="Integrin alpha N-terminal domain"/>
    <property type="match status" value="1"/>
</dbReference>
<evidence type="ECO:0000256" key="1">
    <source>
        <dbReference type="ARBA" id="ARBA00022729"/>
    </source>
</evidence>
<dbReference type="RefSeq" id="WP_348262578.1">
    <property type="nucleotide sequence ID" value="NZ_CP121196.1"/>
</dbReference>
<evidence type="ECO:0000256" key="2">
    <source>
        <dbReference type="SAM" id="MobiDB-lite"/>
    </source>
</evidence>
<dbReference type="AlphaFoldDB" id="A0AAU7DH09"/>
<dbReference type="PANTHER" id="PTHR44103:SF1">
    <property type="entry name" value="PROPROTEIN CONVERTASE P"/>
    <property type="match status" value="1"/>
</dbReference>
<protein>
    <submittedName>
        <fullName evidence="3">VCBS repeat-containing protein</fullName>
    </submittedName>
</protein>
<dbReference type="InterPro" id="IPR028994">
    <property type="entry name" value="Integrin_alpha_N"/>
</dbReference>
<dbReference type="EMBL" id="CP121196">
    <property type="protein sequence ID" value="XBH17347.1"/>
    <property type="molecule type" value="Genomic_DNA"/>
</dbReference>
<dbReference type="Gene3D" id="2.130.10.130">
    <property type="entry name" value="Integrin alpha, N-terminal"/>
    <property type="match status" value="2"/>
</dbReference>
<reference evidence="3" key="1">
    <citation type="submission" date="2023-03" db="EMBL/GenBank/DDBJ databases">
        <title>Edaphobacter sp.</title>
        <authorList>
            <person name="Huber K.J."/>
            <person name="Papendorf J."/>
            <person name="Pilke C."/>
            <person name="Bunk B."/>
            <person name="Sproeer C."/>
            <person name="Pester M."/>
        </authorList>
    </citation>
    <scope>NUCLEOTIDE SEQUENCE</scope>
    <source>
        <strain evidence="3">DSM 110680</strain>
    </source>
</reference>
<gene>
    <name evidence="3" type="ORF">P8935_22625</name>
</gene>
<keyword evidence="1" id="KW-0732">Signal</keyword>
<evidence type="ECO:0000313" key="3">
    <source>
        <dbReference type="EMBL" id="XBH17347.1"/>
    </source>
</evidence>
<proteinExistence type="predicted"/>
<feature type="region of interest" description="Disordered" evidence="2">
    <location>
        <begin position="426"/>
        <end position="451"/>
    </location>
</feature>
<name>A0AAU7DH09_9BACT</name>
<accession>A0AAU7DH09</accession>
<sequence>MFAEFKAAEAGSRNGKVHVMALKARFAFLAVSLLIFATWGAAQPEKKTTAGGGPGGAAQVTFSAHRLGTDHAEGVTTLDMNGDGFADIVSGAYWYENPGANGGEWKRHQYREAGTLGEFVSDCGEWTIDVNHDGAPDIVTAGWMTNGIFWYENPKTLGAEWKKHFITDSYDTEGGVMADVNGDGVPDLVFAHYNHSGIIWIDFSGPEPKVHHAGNPEQDGHGVGVADIDGDGLADILTPTGWLKQVDANKNDWEWHPDWQMGDAGFPIIGYDVNNDGKMDVIYGHGHSYGLYWLQQVGEGDNRHWVGQAIDESFSQVHALKLVDIDGDGEPELLAGKRYRGHNGNDPGSYDPLVIYYYKIGRKTGSFSRYPISVNGTAGAGTQFVTEDLDKDGDIDIVVAGKTGVHLLENLQINKVPKNQREKELILDKNWPFPGEGPEVKQDEAPHLPKQ</sequence>
<dbReference type="PANTHER" id="PTHR44103">
    <property type="entry name" value="PROPROTEIN CONVERTASE P"/>
    <property type="match status" value="1"/>
</dbReference>
<dbReference type="Pfam" id="PF13517">
    <property type="entry name" value="FG-GAP_3"/>
    <property type="match status" value="2"/>
</dbReference>
<dbReference type="InterPro" id="IPR013517">
    <property type="entry name" value="FG-GAP"/>
</dbReference>
<organism evidence="3">
    <name type="scientific">Telmatobacter sp. DSM 110680</name>
    <dbReference type="NCBI Taxonomy" id="3036704"/>
    <lineage>
        <taxon>Bacteria</taxon>
        <taxon>Pseudomonadati</taxon>
        <taxon>Acidobacteriota</taxon>
        <taxon>Terriglobia</taxon>
        <taxon>Terriglobales</taxon>
        <taxon>Acidobacteriaceae</taxon>
        <taxon>Telmatobacter</taxon>
    </lineage>
</organism>